<feature type="domain" description="DUF1659" evidence="1">
    <location>
        <begin position="3"/>
        <end position="71"/>
    </location>
</feature>
<reference evidence="2" key="1">
    <citation type="submission" date="2022-02" db="EMBL/GenBank/DDBJ databases">
        <title>Fredinandcohnia quinoae sp. nov. isolated from Chenopodium quinoa seeds.</title>
        <authorList>
            <person name="Saati-Santamaria Z."/>
            <person name="Flores-Felix J.D."/>
            <person name="Igual J.M."/>
            <person name="Velazquez E."/>
            <person name="Garcia-Fraile P."/>
            <person name="Martinez-Molina E."/>
        </authorList>
    </citation>
    <scope>NUCLEOTIDE SEQUENCE</scope>
    <source>
        <strain evidence="2">SECRCQ15</strain>
    </source>
</reference>
<gene>
    <name evidence="2" type="ORF">MJG50_07640</name>
</gene>
<organism evidence="2 3">
    <name type="scientific">Fredinandcohnia quinoae</name>
    <dbReference type="NCBI Taxonomy" id="2918902"/>
    <lineage>
        <taxon>Bacteria</taxon>
        <taxon>Bacillati</taxon>
        <taxon>Bacillota</taxon>
        <taxon>Bacilli</taxon>
        <taxon>Bacillales</taxon>
        <taxon>Bacillaceae</taxon>
        <taxon>Fredinandcohnia</taxon>
    </lineage>
</organism>
<name>A0AAW5E722_9BACI</name>
<dbReference type="RefSeq" id="WP_240254252.1">
    <property type="nucleotide sequence ID" value="NZ_JAKTTI010000008.1"/>
</dbReference>
<evidence type="ECO:0000313" key="3">
    <source>
        <dbReference type="Proteomes" id="UP001431131"/>
    </source>
</evidence>
<evidence type="ECO:0000259" key="1">
    <source>
        <dbReference type="Pfam" id="PF07872"/>
    </source>
</evidence>
<dbReference type="Pfam" id="PF07872">
    <property type="entry name" value="DUF1659"/>
    <property type="match status" value="1"/>
</dbReference>
<dbReference type="Proteomes" id="UP001431131">
    <property type="component" value="Unassembled WGS sequence"/>
</dbReference>
<keyword evidence="3" id="KW-1185">Reference proteome</keyword>
<protein>
    <submittedName>
        <fullName evidence="2">DUF1659 domain-containing protein</fullName>
    </submittedName>
</protein>
<dbReference type="AlphaFoldDB" id="A0AAW5E722"/>
<accession>A0AAW5E722</accession>
<dbReference type="InterPro" id="IPR012454">
    <property type="entry name" value="DUF1659"/>
</dbReference>
<sequence>MAQAFIKDSQLRLVFEDGLDDKGKMTFKNKNYNNIKPTATSDGLYAVAEAIDGLQSRALVNVERNDSHLLSQ</sequence>
<comment type="caution">
    <text evidence="2">The sequence shown here is derived from an EMBL/GenBank/DDBJ whole genome shotgun (WGS) entry which is preliminary data.</text>
</comment>
<proteinExistence type="predicted"/>
<evidence type="ECO:0000313" key="2">
    <source>
        <dbReference type="EMBL" id="MCH1625196.1"/>
    </source>
</evidence>
<dbReference type="EMBL" id="JAKTTI010000008">
    <property type="protein sequence ID" value="MCH1625196.1"/>
    <property type="molecule type" value="Genomic_DNA"/>
</dbReference>